<proteinExistence type="predicted"/>
<evidence type="ECO:0000256" key="1">
    <source>
        <dbReference type="SAM" id="MobiDB-lite"/>
    </source>
</evidence>
<dbReference type="OrthoDB" id="2322499at2759"/>
<dbReference type="EMBL" id="KL197755">
    <property type="protein sequence ID" value="KDQ50797.1"/>
    <property type="molecule type" value="Genomic_DNA"/>
</dbReference>
<evidence type="ECO:0008006" key="4">
    <source>
        <dbReference type="Google" id="ProtNLM"/>
    </source>
</evidence>
<name>A0A067PIG0_9AGAM</name>
<dbReference type="InParanoid" id="A0A067PIG0"/>
<evidence type="ECO:0000313" key="2">
    <source>
        <dbReference type="EMBL" id="KDQ50797.1"/>
    </source>
</evidence>
<protein>
    <recommendedName>
        <fullName evidence="4">F-box domain-containing protein</fullName>
    </recommendedName>
</protein>
<feature type="compositionally biased region" description="Basic and acidic residues" evidence="1">
    <location>
        <begin position="65"/>
        <end position="80"/>
    </location>
</feature>
<reference evidence="3" key="1">
    <citation type="journal article" date="2014" name="Proc. Natl. Acad. Sci. U.S.A.">
        <title>Extensive sampling of basidiomycete genomes demonstrates inadequacy of the white-rot/brown-rot paradigm for wood decay fungi.</title>
        <authorList>
            <person name="Riley R."/>
            <person name="Salamov A.A."/>
            <person name="Brown D.W."/>
            <person name="Nagy L.G."/>
            <person name="Floudas D."/>
            <person name="Held B.W."/>
            <person name="Levasseur A."/>
            <person name="Lombard V."/>
            <person name="Morin E."/>
            <person name="Otillar R."/>
            <person name="Lindquist E.A."/>
            <person name="Sun H."/>
            <person name="LaButti K.M."/>
            <person name="Schmutz J."/>
            <person name="Jabbour D."/>
            <person name="Luo H."/>
            <person name="Baker S.E."/>
            <person name="Pisabarro A.G."/>
            <person name="Walton J.D."/>
            <person name="Blanchette R.A."/>
            <person name="Henrissat B."/>
            <person name="Martin F."/>
            <person name="Cullen D."/>
            <person name="Hibbett D.S."/>
            <person name="Grigoriev I.V."/>
        </authorList>
    </citation>
    <scope>NUCLEOTIDE SEQUENCE [LARGE SCALE GENOMIC DNA]</scope>
    <source>
        <strain evidence="3">MUCL 33604</strain>
    </source>
</reference>
<gene>
    <name evidence="2" type="ORF">JAAARDRAFT_199638</name>
</gene>
<dbReference type="Proteomes" id="UP000027265">
    <property type="component" value="Unassembled WGS sequence"/>
</dbReference>
<sequence>MVQTRRQSGKLPNFPSKDTIDADHFDDDSEEDVPASYPQRKSAKRTKVDDAEFGKRRKRKRRIDRTKAKAKDRPDEREAEYAPDHVFGHLTPQDLLALSRTSRLLRTTLLSKGAMSVWKTSLSKMPGSPPECPKDTSEPRWAQLLYGPTNCHLCSTINVFQIDFALRWRLCKACKKDNLVYGGNFDKKYPEFDPLITELIPYTDRSGWVGSRRRVYPTGHKLYNKHPSKFFLESDIFSMAQTLGSFTKDVHMRKAGAKGRLEEFKKMRKELVASMVEYAKVCEKWSFDDSWRVFREKQEGSQARKNDILGRLVALGHDKVDVDQLSWHDIGDTHKELTQRSWALMRPRLERTLNDRKAMCIQAHQAGILALRTNLAQSLYNNYRISQVPHREWAYLPSLEEVMEWKEFKEVIESDLEVDVSNESFDHVMERMSELIVEWRERRERELVEMLPDAEFECNQASSQDAGPSTDQIPQVDGSRLELATSIFYCTRLHCPSSNFPFPHPLMTIPQILSHCCQTIFYGKQTPEPVAFWNRGSEVAKALVEAVGGDARRMTARDMDQKDPRFICAHCEPFELLRFEDDYDEDEDNGYGGARLVREVETFGWRDCMSRFFARHRELPLNKHTPDFVLLTPVLTEKVKALEGSSAAPLHHSHWICTLCLGPGRMWGLARKVSKILMVFCVCVSHGVQDPVEDEHYIFDARQWREE</sequence>
<dbReference type="HOGENOM" id="CLU_010790_5_0_1"/>
<evidence type="ECO:0000313" key="3">
    <source>
        <dbReference type="Proteomes" id="UP000027265"/>
    </source>
</evidence>
<accession>A0A067PIG0</accession>
<feature type="region of interest" description="Disordered" evidence="1">
    <location>
        <begin position="1"/>
        <end position="80"/>
    </location>
</feature>
<organism evidence="2 3">
    <name type="scientific">Jaapia argillacea MUCL 33604</name>
    <dbReference type="NCBI Taxonomy" id="933084"/>
    <lineage>
        <taxon>Eukaryota</taxon>
        <taxon>Fungi</taxon>
        <taxon>Dikarya</taxon>
        <taxon>Basidiomycota</taxon>
        <taxon>Agaricomycotina</taxon>
        <taxon>Agaricomycetes</taxon>
        <taxon>Agaricomycetidae</taxon>
        <taxon>Jaapiales</taxon>
        <taxon>Jaapiaceae</taxon>
        <taxon>Jaapia</taxon>
    </lineage>
</organism>
<feature type="compositionally biased region" description="Acidic residues" evidence="1">
    <location>
        <begin position="24"/>
        <end position="33"/>
    </location>
</feature>
<keyword evidence="3" id="KW-1185">Reference proteome</keyword>
<feature type="compositionally biased region" description="Basic residues" evidence="1">
    <location>
        <begin position="55"/>
        <end position="64"/>
    </location>
</feature>
<dbReference type="AlphaFoldDB" id="A0A067PIG0"/>